<evidence type="ECO:0000256" key="1">
    <source>
        <dbReference type="SAM" id="MobiDB-lite"/>
    </source>
</evidence>
<organism evidence="2 3">
    <name type="scientific">Blastomyces silverae</name>
    <dbReference type="NCBI Taxonomy" id="2060906"/>
    <lineage>
        <taxon>Eukaryota</taxon>
        <taxon>Fungi</taxon>
        <taxon>Dikarya</taxon>
        <taxon>Ascomycota</taxon>
        <taxon>Pezizomycotina</taxon>
        <taxon>Eurotiomycetes</taxon>
        <taxon>Eurotiomycetidae</taxon>
        <taxon>Onygenales</taxon>
        <taxon>Ajellomycetaceae</taxon>
        <taxon>Blastomyces</taxon>
    </lineage>
</organism>
<feature type="compositionally biased region" description="Low complexity" evidence="1">
    <location>
        <begin position="58"/>
        <end position="75"/>
    </location>
</feature>
<accession>A0A0H1BH02</accession>
<evidence type="ECO:0000313" key="2">
    <source>
        <dbReference type="EMBL" id="KLJ10383.1"/>
    </source>
</evidence>
<dbReference type="EMBL" id="LDEV01002062">
    <property type="protein sequence ID" value="KLJ10383.1"/>
    <property type="molecule type" value="Genomic_DNA"/>
</dbReference>
<dbReference type="Proteomes" id="UP000053573">
    <property type="component" value="Unassembled WGS sequence"/>
</dbReference>
<protein>
    <submittedName>
        <fullName evidence="2">Uncharacterized protein</fullName>
    </submittedName>
</protein>
<feature type="region of interest" description="Disordered" evidence="1">
    <location>
        <begin position="58"/>
        <end position="83"/>
    </location>
</feature>
<proteinExistence type="predicted"/>
<reference evidence="3" key="1">
    <citation type="journal article" date="2015" name="PLoS Genet.">
        <title>The dynamic genome and transcriptome of the human fungal pathogen Blastomyces and close relative Emmonsia.</title>
        <authorList>
            <person name="Munoz J.F."/>
            <person name="Gauthier G.M."/>
            <person name="Desjardins C.A."/>
            <person name="Gallo J.E."/>
            <person name="Holder J."/>
            <person name="Sullivan T.D."/>
            <person name="Marty A.J."/>
            <person name="Carmen J.C."/>
            <person name="Chen Z."/>
            <person name="Ding L."/>
            <person name="Gujja S."/>
            <person name="Magrini V."/>
            <person name="Misas E."/>
            <person name="Mitreva M."/>
            <person name="Priest M."/>
            <person name="Saif S."/>
            <person name="Whiston E.A."/>
            <person name="Young S."/>
            <person name="Zeng Q."/>
            <person name="Goldman W.E."/>
            <person name="Mardis E.R."/>
            <person name="Taylor J.W."/>
            <person name="McEwen J.G."/>
            <person name="Clay O.K."/>
            <person name="Klein B.S."/>
            <person name="Cuomo C.A."/>
        </authorList>
    </citation>
    <scope>NUCLEOTIDE SEQUENCE [LARGE SCALE GENOMIC DNA]</scope>
    <source>
        <strain evidence="3">UAMH 139</strain>
    </source>
</reference>
<evidence type="ECO:0000313" key="3">
    <source>
        <dbReference type="Proteomes" id="UP000053573"/>
    </source>
</evidence>
<keyword evidence="3" id="KW-1185">Reference proteome</keyword>
<name>A0A0H1BH02_9EURO</name>
<gene>
    <name evidence="2" type="ORF">EMPG_14239</name>
</gene>
<sequence length="118" mass="12973">MCSKAFYVHNCGHRSWGPLQRCGNRYVCPPENTLYYPIRVNNPCRFCRPRRRNSAASAASRSASASASATTTTASPTGFPGRFDMGGVDVCDGSLRPRDGFWNYMEGASGRLYSGDYV</sequence>
<comment type="caution">
    <text evidence="2">The sequence shown here is derived from an EMBL/GenBank/DDBJ whole genome shotgun (WGS) entry which is preliminary data.</text>
</comment>
<dbReference type="AlphaFoldDB" id="A0A0H1BH02"/>
<dbReference type="OrthoDB" id="4188704at2759"/>